<feature type="transmembrane region" description="Helical" evidence="5">
    <location>
        <begin position="247"/>
        <end position="269"/>
    </location>
</feature>
<dbReference type="InterPro" id="IPR002781">
    <property type="entry name" value="TM_pro_TauE-like"/>
</dbReference>
<evidence type="ECO:0000313" key="6">
    <source>
        <dbReference type="EMBL" id="QBQ07801.1"/>
    </source>
</evidence>
<proteinExistence type="inferred from homology"/>
<keyword evidence="2 5" id="KW-0812">Transmembrane</keyword>
<feature type="transmembrane region" description="Helical" evidence="5">
    <location>
        <begin position="112"/>
        <end position="131"/>
    </location>
</feature>
<keyword evidence="3 5" id="KW-1133">Transmembrane helix</keyword>
<feature type="transmembrane region" description="Helical" evidence="5">
    <location>
        <begin position="316"/>
        <end position="337"/>
    </location>
</feature>
<evidence type="ECO:0000256" key="3">
    <source>
        <dbReference type="ARBA" id="ARBA00022989"/>
    </source>
</evidence>
<feature type="transmembrane region" description="Helical" evidence="5">
    <location>
        <begin position="143"/>
        <end position="169"/>
    </location>
</feature>
<feature type="transmembrane region" description="Helical" evidence="5">
    <location>
        <begin position="222"/>
        <end position="240"/>
    </location>
</feature>
<keyword evidence="4 5" id="KW-0472">Membrane</keyword>
<dbReference type="AlphaFoldDB" id="A0A4P7AI17"/>
<organism evidence="6 7">
    <name type="scientific">Spiroplasma gladiatoris</name>
    <dbReference type="NCBI Taxonomy" id="2143"/>
    <lineage>
        <taxon>Bacteria</taxon>
        <taxon>Bacillati</taxon>
        <taxon>Mycoplasmatota</taxon>
        <taxon>Mollicutes</taxon>
        <taxon>Entomoplasmatales</taxon>
        <taxon>Spiroplasmataceae</taxon>
        <taxon>Spiroplasma</taxon>
    </lineage>
</organism>
<evidence type="ECO:0000256" key="1">
    <source>
        <dbReference type="ARBA" id="ARBA00004141"/>
    </source>
</evidence>
<comment type="caution">
    <text evidence="5">Lacks conserved residue(s) required for the propagation of feature annotation.</text>
</comment>
<dbReference type="OrthoDB" id="357960at2"/>
<evidence type="ECO:0000256" key="5">
    <source>
        <dbReference type="RuleBase" id="RU363041"/>
    </source>
</evidence>
<dbReference type="EMBL" id="CP038013">
    <property type="protein sequence ID" value="QBQ07801.1"/>
    <property type="molecule type" value="Genomic_DNA"/>
</dbReference>
<comment type="similarity">
    <text evidence="5">Belongs to the 4-toluene sulfonate uptake permease (TSUP) (TC 2.A.102) family.</text>
</comment>
<feature type="transmembrane region" description="Helical" evidence="5">
    <location>
        <begin position="181"/>
        <end position="202"/>
    </location>
</feature>
<feature type="transmembrane region" description="Helical" evidence="5">
    <location>
        <begin position="343"/>
        <end position="364"/>
    </location>
</feature>
<feature type="transmembrane region" description="Helical" evidence="5">
    <location>
        <begin position="420"/>
        <end position="437"/>
    </location>
</feature>
<feature type="transmembrane region" description="Helical" evidence="5">
    <location>
        <begin position="385"/>
        <end position="408"/>
    </location>
</feature>
<dbReference type="PANTHER" id="PTHR43483">
    <property type="entry name" value="MEMBRANE TRANSPORTER PROTEIN HI_0806-RELATED"/>
    <property type="match status" value="1"/>
</dbReference>
<protein>
    <recommendedName>
        <fullName evidence="5">Probable membrane transporter protein</fullName>
    </recommendedName>
</protein>
<keyword evidence="5" id="KW-1003">Cell membrane</keyword>
<accession>A0A4P7AI17</accession>
<evidence type="ECO:0000313" key="7">
    <source>
        <dbReference type="Proteomes" id="UP000294309"/>
    </source>
</evidence>
<comment type="subcellular location">
    <subcellularLocation>
        <location evidence="5">Cell membrane</location>
        <topology evidence="5">Multi-pass membrane protein</topology>
    </subcellularLocation>
    <subcellularLocation>
        <location evidence="1">Membrane</location>
        <topology evidence="1">Multi-pass membrane protein</topology>
    </subcellularLocation>
</comment>
<evidence type="ECO:0000256" key="4">
    <source>
        <dbReference type="ARBA" id="ARBA00023136"/>
    </source>
</evidence>
<feature type="transmembrane region" description="Helical" evidence="5">
    <location>
        <begin position="275"/>
        <end position="295"/>
    </location>
</feature>
<name>A0A4P7AI17_9MOLU</name>
<dbReference type="KEGG" id="sgq:SGLAD_v1c06020"/>
<gene>
    <name evidence="6" type="ORF">SGLAD_v1c06020</name>
</gene>
<evidence type="ECO:0000256" key="2">
    <source>
        <dbReference type="ARBA" id="ARBA00022692"/>
    </source>
</evidence>
<sequence>MIKNIDEYLIKIEKDIEKVYEISNNLMSFKKTTKEIKKSIIKDWKDKNIDNNQKVNCLSTLKKSYKEYLKIFDKKSKDNFINLNQQYNQYIDTYNKDKKPLKKKISVKAMKILGISLVPLMMLLALCISYLCVNKINLTNQNSIIAFSLSMIILVVCLIFLVFIIIFSTKKSVLDYKNKSYICASIGFTASFFDTLGIGSFATNTGLLKATKSLKDDKKLPGTLNIGMAIPNLFSGVLFMTSVSVDLTTLITFVLSAIIGSLIGSSIVNKINKKLIAIIMGVVLAITSILMLLTVKGIEIFPSGSAMGVSDVWWKLFLGCLAFVFLGMMMSFGVGLYAPAMAVISFLGINFLVVFPIMTCSAGLTMHINGYKFYFKNNYMPKTSFFMTMGGIIGVLTSYTIVFLGLITLLKVDQTLITDIFKWLSVFVIAYSSYTLFRSYFKQRKVVISAIPKISYTIDYLDFNNYINSFYTNTFVKNI</sequence>
<dbReference type="RefSeq" id="WP_134297585.1">
    <property type="nucleotide sequence ID" value="NZ_CP038013.1"/>
</dbReference>
<dbReference type="GO" id="GO:0005886">
    <property type="term" value="C:plasma membrane"/>
    <property type="evidence" value="ECO:0007669"/>
    <property type="project" value="UniProtKB-SubCell"/>
</dbReference>
<reference evidence="6 7" key="1">
    <citation type="submission" date="2019-03" db="EMBL/GenBank/DDBJ databases">
        <title>Complete genome sequence of Spiroplasma gladiatoris TG-1 (DSM 22552).</title>
        <authorList>
            <person name="Lin Y.-C."/>
            <person name="Chou L."/>
            <person name="Kuo C.-H."/>
        </authorList>
    </citation>
    <scope>NUCLEOTIDE SEQUENCE [LARGE SCALE GENOMIC DNA]</scope>
    <source>
        <strain evidence="6 7">TG-1</strain>
    </source>
</reference>
<keyword evidence="7" id="KW-1185">Reference proteome</keyword>
<dbReference type="Pfam" id="PF01925">
    <property type="entry name" value="TauE"/>
    <property type="match status" value="1"/>
</dbReference>
<dbReference type="PANTHER" id="PTHR43483:SF3">
    <property type="entry name" value="MEMBRANE TRANSPORTER PROTEIN HI_0806-RELATED"/>
    <property type="match status" value="1"/>
</dbReference>
<dbReference type="Proteomes" id="UP000294309">
    <property type="component" value="Chromosome"/>
</dbReference>